<organism evidence="5 6">
    <name type="scientific">Asticcacaulis benevestitus DSM 16100 = ATCC BAA-896</name>
    <dbReference type="NCBI Taxonomy" id="1121022"/>
    <lineage>
        <taxon>Bacteria</taxon>
        <taxon>Pseudomonadati</taxon>
        <taxon>Pseudomonadota</taxon>
        <taxon>Alphaproteobacteria</taxon>
        <taxon>Caulobacterales</taxon>
        <taxon>Caulobacteraceae</taxon>
        <taxon>Asticcacaulis</taxon>
    </lineage>
</organism>
<dbReference type="PANTHER" id="PTHR44688:SF16">
    <property type="entry name" value="DNA-BINDING TRANSCRIPTIONAL ACTIVATOR DEVR_DOSR"/>
    <property type="match status" value="1"/>
</dbReference>
<dbReference type="AlphaFoldDB" id="V4PKZ4"/>
<dbReference type="Proteomes" id="UP000017837">
    <property type="component" value="Unassembled WGS sequence"/>
</dbReference>
<dbReference type="SUPFAM" id="SSF46894">
    <property type="entry name" value="C-terminal effector domain of the bipartite response regulators"/>
    <property type="match status" value="1"/>
</dbReference>
<keyword evidence="2" id="KW-0238">DNA-binding</keyword>
<dbReference type="STRING" id="1121022.GCA_000376105_01481"/>
<dbReference type="GO" id="GO:0003677">
    <property type="term" value="F:DNA binding"/>
    <property type="evidence" value="ECO:0007669"/>
    <property type="project" value="UniProtKB-KW"/>
</dbReference>
<proteinExistence type="predicted"/>
<dbReference type="Pfam" id="PF00196">
    <property type="entry name" value="GerE"/>
    <property type="match status" value="1"/>
</dbReference>
<dbReference type="Gene3D" id="3.30.450.80">
    <property type="entry name" value="Transcription factor LuxR-like, autoinducer-binding domain"/>
    <property type="match status" value="1"/>
</dbReference>
<dbReference type="PRINTS" id="PR00038">
    <property type="entry name" value="HTHLUXR"/>
</dbReference>
<dbReference type="InterPro" id="IPR005143">
    <property type="entry name" value="TF_LuxR_autoind-bd_dom"/>
</dbReference>
<keyword evidence="6" id="KW-1185">Reference proteome</keyword>
<accession>V4PKZ4</accession>
<dbReference type="Pfam" id="PF03472">
    <property type="entry name" value="Autoind_bind"/>
    <property type="match status" value="1"/>
</dbReference>
<dbReference type="PATRIC" id="fig|1121022.4.peg.126"/>
<keyword evidence="3" id="KW-0804">Transcription</keyword>
<dbReference type="InterPro" id="IPR036693">
    <property type="entry name" value="TF_LuxR_autoind-bd_dom_sf"/>
</dbReference>
<dbReference type="PANTHER" id="PTHR44688">
    <property type="entry name" value="DNA-BINDING TRANSCRIPTIONAL ACTIVATOR DEVR_DOSR"/>
    <property type="match status" value="1"/>
</dbReference>
<feature type="domain" description="HTH luxR-type" evidence="4">
    <location>
        <begin position="179"/>
        <end position="244"/>
    </location>
</feature>
<dbReference type="EMBL" id="AWGB01000001">
    <property type="protein sequence ID" value="ESQ94632.1"/>
    <property type="molecule type" value="Genomic_DNA"/>
</dbReference>
<dbReference type="InterPro" id="IPR016032">
    <property type="entry name" value="Sig_transdc_resp-reg_C-effctor"/>
</dbReference>
<gene>
    <name evidence="5" type="ORF">ABENE_00635</name>
</gene>
<dbReference type="InterPro" id="IPR000792">
    <property type="entry name" value="Tscrpt_reg_LuxR_C"/>
</dbReference>
<protein>
    <recommendedName>
        <fullName evidence="4">HTH luxR-type domain-containing protein</fullName>
    </recommendedName>
</protein>
<comment type="caution">
    <text evidence="5">The sequence shown here is derived from an EMBL/GenBank/DDBJ whole genome shotgun (WGS) entry which is preliminary data.</text>
</comment>
<dbReference type="PROSITE" id="PS50043">
    <property type="entry name" value="HTH_LUXR_2"/>
    <property type="match status" value="1"/>
</dbReference>
<evidence type="ECO:0000256" key="2">
    <source>
        <dbReference type="ARBA" id="ARBA00023125"/>
    </source>
</evidence>
<evidence type="ECO:0000256" key="1">
    <source>
        <dbReference type="ARBA" id="ARBA00023015"/>
    </source>
</evidence>
<dbReference type="SUPFAM" id="SSF75516">
    <property type="entry name" value="Pheromone-binding domain of LuxR-like quorum-sensing transcription factors"/>
    <property type="match status" value="1"/>
</dbReference>
<evidence type="ECO:0000259" key="4">
    <source>
        <dbReference type="PROSITE" id="PS50043"/>
    </source>
</evidence>
<dbReference type="InterPro" id="IPR036388">
    <property type="entry name" value="WH-like_DNA-bd_sf"/>
</dbReference>
<dbReference type="SMART" id="SM00421">
    <property type="entry name" value="HTH_LUXR"/>
    <property type="match status" value="1"/>
</dbReference>
<dbReference type="eggNOG" id="COG2771">
    <property type="taxonomic scope" value="Bacteria"/>
</dbReference>
<dbReference type="RefSeq" id="WP_018081149.1">
    <property type="nucleotide sequence ID" value="NZ_AQWM01000004.1"/>
</dbReference>
<keyword evidence="1" id="KW-0805">Transcription regulation</keyword>
<dbReference type="Gene3D" id="1.10.10.10">
    <property type="entry name" value="Winged helix-like DNA-binding domain superfamily/Winged helix DNA-binding domain"/>
    <property type="match status" value="1"/>
</dbReference>
<reference evidence="5 6" key="1">
    <citation type="journal article" date="2014" name="Nature">
        <title>Sequential evolution of bacterial morphology by co-option of a developmental regulator.</title>
        <authorList>
            <person name="Jiang C."/>
            <person name="Brown P.J."/>
            <person name="Ducret A."/>
            <person name="Brun Y.V."/>
        </authorList>
    </citation>
    <scope>NUCLEOTIDE SEQUENCE [LARGE SCALE GENOMIC DNA]</scope>
    <source>
        <strain evidence="5 6">DSM 16100</strain>
    </source>
</reference>
<dbReference type="CDD" id="cd06170">
    <property type="entry name" value="LuxR_C_like"/>
    <property type="match status" value="1"/>
</dbReference>
<name>V4PKZ4_9CAUL</name>
<evidence type="ECO:0000256" key="3">
    <source>
        <dbReference type="ARBA" id="ARBA00023163"/>
    </source>
</evidence>
<sequence>MFDTSTRYIFEDFITDTSRARSGDELFDLLRKGVGQYGYDRLVLTIHRDDDLPESLNGYALLYSYPEDWVKYYMETQCASFDPVMKAGATHANAFTWDGLEKRSVYTPKQTRFMRLAEEAGLNNGVGIPIRSRASAIAGIGLASTERCDAAHPHLDMLSAFCTQFYAAFKRLNARTVPEQTEPAHLSPREREVLSWMASGKTDDEIGMILSISRNTVDSHVRHIFLKLNACNRVTAVVAGLMHGHIYL</sequence>
<dbReference type="GO" id="GO:0006355">
    <property type="term" value="P:regulation of DNA-templated transcription"/>
    <property type="evidence" value="ECO:0007669"/>
    <property type="project" value="InterPro"/>
</dbReference>
<evidence type="ECO:0000313" key="6">
    <source>
        <dbReference type="Proteomes" id="UP000017837"/>
    </source>
</evidence>
<evidence type="ECO:0000313" key="5">
    <source>
        <dbReference type="EMBL" id="ESQ94632.1"/>
    </source>
</evidence>